<sequence length="205" mass="23403">MSVLQSLPSYYQRSFYLKTVSQTPLTVPLFTPLLIPKVNMKPSNPVILSDDNTFEDSSADIVETPCDFVEFENTCDIVKSIITSTLLDLKTPKDTPSKISDEKSKTTESSFVQPYAPNDSNSLEELENEIKCDLTKKHDTKDKKTKRTKKIDDKRTHVIKKKKHYTRQEPCSSRFTDIAKLVTVFGMIFICLGLIWKSHTDMLTL</sequence>
<dbReference type="OMA" id="YKREEHN"/>
<gene>
    <name evidence="2" type="ORF">EIN_274950</name>
</gene>
<protein>
    <submittedName>
        <fullName evidence="2">Uncharacterized protein</fullName>
    </submittedName>
</protein>
<evidence type="ECO:0000256" key="1">
    <source>
        <dbReference type="SAM" id="MobiDB-lite"/>
    </source>
</evidence>
<dbReference type="AlphaFoldDB" id="A0A0A1U4U5"/>
<reference evidence="2 3" key="1">
    <citation type="submission" date="2012-10" db="EMBL/GenBank/DDBJ databases">
        <authorList>
            <person name="Zafar N."/>
            <person name="Inman J."/>
            <person name="Hall N."/>
            <person name="Lorenzi H."/>
            <person name="Caler E."/>
        </authorList>
    </citation>
    <scope>NUCLEOTIDE SEQUENCE [LARGE SCALE GENOMIC DNA]</scope>
    <source>
        <strain evidence="2 3">IP1</strain>
    </source>
</reference>
<evidence type="ECO:0000313" key="2">
    <source>
        <dbReference type="EMBL" id="ELP87908.1"/>
    </source>
</evidence>
<organism evidence="2 3">
    <name type="scientific">Entamoeba invadens IP1</name>
    <dbReference type="NCBI Taxonomy" id="370355"/>
    <lineage>
        <taxon>Eukaryota</taxon>
        <taxon>Amoebozoa</taxon>
        <taxon>Evosea</taxon>
        <taxon>Archamoebae</taxon>
        <taxon>Mastigamoebida</taxon>
        <taxon>Entamoebidae</taxon>
        <taxon>Entamoeba</taxon>
    </lineage>
</organism>
<dbReference type="Proteomes" id="UP000014680">
    <property type="component" value="Unassembled WGS sequence"/>
</dbReference>
<evidence type="ECO:0000313" key="3">
    <source>
        <dbReference type="Proteomes" id="UP000014680"/>
    </source>
</evidence>
<accession>A0A0A1U4U5</accession>
<dbReference type="KEGG" id="eiv:EIN_274950"/>
<keyword evidence="3" id="KW-1185">Reference proteome</keyword>
<feature type="compositionally biased region" description="Basic and acidic residues" evidence="1">
    <location>
        <begin position="92"/>
        <end position="106"/>
    </location>
</feature>
<dbReference type="GeneID" id="14886901"/>
<dbReference type="EMBL" id="KB206783">
    <property type="protein sequence ID" value="ELP87908.1"/>
    <property type="molecule type" value="Genomic_DNA"/>
</dbReference>
<feature type="region of interest" description="Disordered" evidence="1">
    <location>
        <begin position="92"/>
        <end position="120"/>
    </location>
</feature>
<dbReference type="VEuPathDB" id="AmoebaDB:EIN_274950"/>
<name>A0A0A1U4U5_ENTIV</name>
<dbReference type="RefSeq" id="XP_004254679.1">
    <property type="nucleotide sequence ID" value="XM_004254631.1"/>
</dbReference>
<proteinExistence type="predicted"/>